<evidence type="ECO:0000256" key="4">
    <source>
        <dbReference type="ARBA" id="ARBA00022490"/>
    </source>
</evidence>
<evidence type="ECO:0000259" key="8">
    <source>
        <dbReference type="PROSITE" id="PS50250"/>
    </source>
</evidence>
<dbReference type="Pfam" id="PF10602">
    <property type="entry name" value="RPN7"/>
    <property type="match status" value="1"/>
</dbReference>
<reference evidence="10" key="2">
    <citation type="journal article" date="2016" name="Sci. Rep.">
        <title>Dictyocaulus viviparus genome, variome and transcriptome elucidate lungworm biology and support future intervention.</title>
        <authorList>
            <person name="McNulty S.N."/>
            <person name="Strube C."/>
            <person name="Rosa B.A."/>
            <person name="Martin J.C."/>
            <person name="Tyagi R."/>
            <person name="Choi Y.J."/>
            <person name="Wang Q."/>
            <person name="Hallsworth Pepin K."/>
            <person name="Zhang X."/>
            <person name="Ozersky P."/>
            <person name="Wilson R.K."/>
            <person name="Sternberg P.W."/>
            <person name="Gasser R.B."/>
            <person name="Mitreva M."/>
        </authorList>
    </citation>
    <scope>NUCLEOTIDE SEQUENCE [LARGE SCALE GENOMIC DNA]</scope>
    <source>
        <strain evidence="10">HannoverDv2000</strain>
    </source>
</reference>
<keyword evidence="6" id="KW-0539">Nucleus</keyword>
<evidence type="ECO:0000256" key="2">
    <source>
        <dbReference type="ARBA" id="ARBA00004496"/>
    </source>
</evidence>
<dbReference type="AlphaFoldDB" id="A0A0D8XHS1"/>
<keyword evidence="5" id="KW-0736">Signalosome</keyword>
<evidence type="ECO:0000313" key="10">
    <source>
        <dbReference type="Proteomes" id="UP000053766"/>
    </source>
</evidence>
<dbReference type="PROSITE" id="PS50250">
    <property type="entry name" value="PCI"/>
    <property type="match status" value="1"/>
</dbReference>
<evidence type="ECO:0000256" key="6">
    <source>
        <dbReference type="ARBA" id="ARBA00023242"/>
    </source>
</evidence>
<evidence type="ECO:0000256" key="1">
    <source>
        <dbReference type="ARBA" id="ARBA00004123"/>
    </source>
</evidence>
<comment type="subcellular location">
    <subcellularLocation>
        <location evidence="2">Cytoplasm</location>
    </subcellularLocation>
    <subcellularLocation>
        <location evidence="1">Nucleus</location>
    </subcellularLocation>
</comment>
<organism evidence="9 10">
    <name type="scientific">Dictyocaulus viviparus</name>
    <name type="common">Bovine lungworm</name>
    <dbReference type="NCBI Taxonomy" id="29172"/>
    <lineage>
        <taxon>Eukaryota</taxon>
        <taxon>Metazoa</taxon>
        <taxon>Ecdysozoa</taxon>
        <taxon>Nematoda</taxon>
        <taxon>Chromadorea</taxon>
        <taxon>Rhabditida</taxon>
        <taxon>Rhabditina</taxon>
        <taxon>Rhabditomorpha</taxon>
        <taxon>Strongyloidea</taxon>
        <taxon>Metastrongylidae</taxon>
        <taxon>Dictyocaulus</taxon>
    </lineage>
</organism>
<evidence type="ECO:0000313" key="9">
    <source>
        <dbReference type="EMBL" id="KJH43272.1"/>
    </source>
</evidence>
<dbReference type="Proteomes" id="UP000053766">
    <property type="component" value="Unassembled WGS sequence"/>
</dbReference>
<dbReference type="SUPFAM" id="SSF46785">
    <property type="entry name" value="Winged helix' DNA-binding domain"/>
    <property type="match status" value="1"/>
</dbReference>
<comment type="similarity">
    <text evidence="3">Belongs to the CSN1 family.</text>
</comment>
<dbReference type="STRING" id="29172.A0A0D8XHS1"/>
<dbReference type="InterPro" id="IPR000717">
    <property type="entry name" value="PCI_dom"/>
</dbReference>
<feature type="region of interest" description="Disordered" evidence="7">
    <location>
        <begin position="633"/>
        <end position="706"/>
    </location>
</feature>
<dbReference type="Gene3D" id="1.25.40.570">
    <property type="match status" value="2"/>
</dbReference>
<dbReference type="GO" id="GO:0008180">
    <property type="term" value="C:COP9 signalosome"/>
    <property type="evidence" value="ECO:0007669"/>
    <property type="project" value="UniProtKB-KW"/>
</dbReference>
<gene>
    <name evidence="9" type="ORF">DICVIV_10709</name>
</gene>
<accession>A0A0D8XHS1</accession>
<dbReference type="SMART" id="SM00088">
    <property type="entry name" value="PINT"/>
    <property type="match status" value="1"/>
</dbReference>
<evidence type="ECO:0000256" key="3">
    <source>
        <dbReference type="ARBA" id="ARBA00008793"/>
    </source>
</evidence>
<keyword evidence="4" id="KW-0963">Cytoplasm</keyword>
<reference evidence="9 10" key="1">
    <citation type="submission" date="2013-11" db="EMBL/GenBank/DDBJ databases">
        <title>Draft genome of the bovine lungworm Dictyocaulus viviparus.</title>
        <authorList>
            <person name="Mitreva M."/>
        </authorList>
    </citation>
    <scope>NUCLEOTIDE SEQUENCE [LARGE SCALE GENOMIC DNA]</scope>
    <source>
        <strain evidence="9 10">HannoverDv2000</strain>
    </source>
</reference>
<sequence length="706" mass="78922">MAEYRMSNLVPDPDDVMEADYQNHVADEPLDDFDVDVGNANLEEELQVDKGFQNREGTPIPEDTAPANQYGDIDVAQVAVQKTTPTVVVNNPCAVDIETICQSYKSHSLLIRLQFIADHCPPLRRDAIIGMINELHRNSVNVARYTELFASLESMEKRPDDQASNFTSIIPLNHLDTPVLDQAWVDQTTLKSSIQLDFLLSEYKKQKDEGVKESTRRAMDELFNFYISSGDITEALHLYSRGMREYCSQFKHIIQMWTNWMEASIWVGEWARVDIIAAQAERTIKEAEEAESQANSTAASRTRPVIFGVSSSSTVRPIPTPRCARSLINTGKVSFLHALRYKIRVFYKARLDTACGLSKLQVGRYKQAADRLLKVNVTNQLVSIIILNYFSFFNVDLDALDLPWLFSASDMAIYSTLCAIASYNRSELKKKVINDANCRKCLESEPKLVELLQCVVKSQFGRALDIMKDMKDRFLLDPYLSAHVEPLYGVIRERSLLQYLEPFASADLNAMANVFRTDVRSLENELVALCERNQLSARIDAVGATIRMVQTNEREENYRKIIEGCDNLIERCETAILRAVMQQASISINSDGRVKRKTATNIDDASDPSNTPIRQKVSVQNVMRVLKGRVVPPLPHGVSSPSNAPPTNTGAVPLVTSASNTAPSVPNTENPSVSSDANSAPVQQLPNPSEEDGSEGSEDPKEPYLN</sequence>
<protein>
    <submittedName>
        <fullName evidence="9">PCI domain protein</fullName>
    </submittedName>
</protein>
<dbReference type="InterPro" id="IPR036390">
    <property type="entry name" value="WH_DNA-bd_sf"/>
</dbReference>
<proteinExistence type="inferred from homology"/>
<feature type="compositionally biased region" description="Polar residues" evidence="7">
    <location>
        <begin position="599"/>
        <end position="616"/>
    </location>
</feature>
<keyword evidence="10" id="KW-1185">Reference proteome</keyword>
<dbReference type="OrthoDB" id="422427at2759"/>
<dbReference type="PANTHER" id="PTHR14145">
    <property type="entry name" value="26S PROTESOME SUBUNIT 6"/>
    <property type="match status" value="1"/>
</dbReference>
<feature type="region of interest" description="Disordered" evidence="7">
    <location>
        <begin position="590"/>
        <end position="616"/>
    </location>
</feature>
<dbReference type="PANTHER" id="PTHR14145:SF2">
    <property type="entry name" value="COP9 SIGNALOSOME COMPLEX SUBUNIT 1"/>
    <property type="match status" value="1"/>
</dbReference>
<feature type="compositionally biased region" description="Polar residues" evidence="7">
    <location>
        <begin position="639"/>
        <end position="687"/>
    </location>
</feature>
<evidence type="ECO:0000256" key="7">
    <source>
        <dbReference type="SAM" id="MobiDB-lite"/>
    </source>
</evidence>
<name>A0A0D8XHS1_DICVI</name>
<dbReference type="InterPro" id="IPR019585">
    <property type="entry name" value="Rpn7/CSN1"/>
</dbReference>
<feature type="domain" description="PCI" evidence="8">
    <location>
        <begin position="378"/>
        <end position="553"/>
    </location>
</feature>
<dbReference type="EMBL" id="KN716576">
    <property type="protein sequence ID" value="KJH43272.1"/>
    <property type="molecule type" value="Genomic_DNA"/>
</dbReference>
<evidence type="ECO:0000256" key="5">
    <source>
        <dbReference type="ARBA" id="ARBA00022790"/>
    </source>
</evidence>
<dbReference type="InterPro" id="IPR045135">
    <property type="entry name" value="Rpn7_N"/>
</dbReference>
<dbReference type="Pfam" id="PF01399">
    <property type="entry name" value="PCI"/>
    <property type="match status" value="1"/>
</dbReference>
<dbReference type="GO" id="GO:0005737">
    <property type="term" value="C:cytoplasm"/>
    <property type="evidence" value="ECO:0007669"/>
    <property type="project" value="UniProtKB-SubCell"/>
</dbReference>